<evidence type="ECO:0000259" key="1">
    <source>
        <dbReference type="Pfam" id="PF14478"/>
    </source>
</evidence>
<dbReference type="Proteomes" id="UP000054709">
    <property type="component" value="Unassembled WGS sequence"/>
</dbReference>
<reference evidence="2 3" key="1">
    <citation type="journal article" date="2015" name="Int. Biodeterior. Biodegradation">
        <title>Physiological and genetic screening methods for the isolation of methyl tert-butyl ether-degrading bacteria for bioremediation purposes.</title>
        <authorList>
            <person name="Guisado I.M."/>
            <person name="Purswani J."/>
            <person name="Gonzalez Lopez J."/>
            <person name="Pozo C."/>
        </authorList>
    </citation>
    <scope>NUCLEOTIDE SEQUENCE [LARGE SCALE GENOMIC DNA]</scope>
    <source>
        <strain evidence="2 3">SH7</strain>
    </source>
</reference>
<comment type="caution">
    <text evidence="2">The sequence shown here is derived from an EMBL/GenBank/DDBJ whole genome shotgun (WGS) entry which is preliminary data.</text>
</comment>
<evidence type="ECO:0000313" key="3">
    <source>
        <dbReference type="Proteomes" id="UP000054709"/>
    </source>
</evidence>
<dbReference type="SUPFAM" id="SSF48239">
    <property type="entry name" value="Terpenoid cyclases/Protein prenyltransferases"/>
    <property type="match status" value="1"/>
</dbReference>
<gene>
    <name evidence="2" type="ORF">UQ64_22090</name>
</gene>
<feature type="domain" description="Transcobalamin-like C-terminal" evidence="1">
    <location>
        <begin position="783"/>
        <end position="856"/>
    </location>
</feature>
<dbReference type="Gene3D" id="2.170.130.30">
    <property type="match status" value="2"/>
</dbReference>
<dbReference type="AlphaFoldDB" id="A0A0W1AV11"/>
<dbReference type="InterPro" id="IPR008930">
    <property type="entry name" value="Terpenoid_cyclase/PrenylTrfase"/>
</dbReference>
<dbReference type="InterPro" id="IPR027954">
    <property type="entry name" value="Transcobalamin-like_C"/>
</dbReference>
<dbReference type="RefSeq" id="WP_060625105.1">
    <property type="nucleotide sequence ID" value="NZ_LCZJ02000030.1"/>
</dbReference>
<sequence length="859" mass="90828">MKKIFSSKFFVLGLAIFMAISILGTSIVPAGTIFAEADVSTGLEVSSDSAANAERINVADATYTAAEFILKGGVQSDWQAIGLAQAGYKLPASYSLSLEKKVKDAEGNFSNVTDYARIVLAVRAIGADPTNFAGSGTTPGYNLIEKIYNHDKISGQTLNNPVYALLALDSGKYNIPYNAKWTADKLIAEILSKQNQDGGFALTTGASEPDMTAIALTALAAHKLNPEAYTAGLQAVSWLSNAQDSHGGYGDSAESAAQAILGLTSFGVDPSGLEYTKNKVNLIGNLLSYRLADGSFTHSRGGSSNILATEQGIQALVAYNLLHKGSNSKLYDFSNSSVQNALIYAPVTLEGPKSTLAQGYGYASNVLGALEKLALQTNLPITNPSGAYVTGIGNIPAGSYGGYDGWMYVVSRNGQWINPDVGMSDFALKDSDQVLVYYAGDDTKLVDSVAVSKPSPKEGDSFTVVVTSKTWKWDAVTNTSSPVTAKASGVQVQIGNRIVTTNAKGEALFSGNVPAGDYKLTVTGYREGKAPSIAKYTQDLKVIPKNVTTSLTVEGPQGVIGEGTLKASNALEALQQLGSSNDFKVDITKSSYGNFVSGIHGITQGLYDGWWSFVVWRGGEWIYPSVGMDVFELQESDRVLVYYAGETTQVVDTVVVSSSQPKPGEAFTVTVSQKKWVWNKDTFTSDPVTSPAAGVQVLIGDQKAITNAKGVAAFDQGLPANTYTIIVTGYAKDSVPSVARYTQSLNIASDVIAPVKATATISVVGDNKKGTILNSTTVSLKEGETAYSLLISQLGDKVVSSGTAGSKYVKSINGLSEFDGGPSSGWKYKTNRDADPSISADSYILENGDILYWYYSSGE</sequence>
<dbReference type="EMBL" id="LCZJ02000030">
    <property type="protein sequence ID" value="KTD85101.1"/>
    <property type="molecule type" value="Genomic_DNA"/>
</dbReference>
<proteinExistence type="predicted"/>
<keyword evidence="3" id="KW-1185">Reference proteome</keyword>
<name>A0A0W1AV11_9BACL</name>
<dbReference type="Gene3D" id="1.50.10.20">
    <property type="match status" value="1"/>
</dbReference>
<evidence type="ECO:0000313" key="2">
    <source>
        <dbReference type="EMBL" id="KTD85101.1"/>
    </source>
</evidence>
<organism evidence="2 3">
    <name type="scientific">Paenibacillus etheri</name>
    <dbReference type="NCBI Taxonomy" id="1306852"/>
    <lineage>
        <taxon>Bacteria</taxon>
        <taxon>Bacillati</taxon>
        <taxon>Bacillota</taxon>
        <taxon>Bacilli</taxon>
        <taxon>Bacillales</taxon>
        <taxon>Paenibacillaceae</taxon>
        <taxon>Paenibacillus</taxon>
    </lineage>
</organism>
<accession>A0A0W1AV11</accession>
<dbReference type="OrthoDB" id="411361at2"/>
<dbReference type="Pfam" id="PF14478">
    <property type="entry name" value="DUF4430"/>
    <property type="match status" value="1"/>
</dbReference>
<protein>
    <recommendedName>
        <fullName evidence="1">Transcobalamin-like C-terminal domain-containing protein</fullName>
    </recommendedName>
</protein>